<keyword evidence="2" id="KW-0548">Nucleotidyltransferase</keyword>
<comment type="caution">
    <text evidence="9">The sequence shown here is derived from an EMBL/GenBank/DDBJ whole genome shotgun (WGS) entry which is preliminary data.</text>
</comment>
<evidence type="ECO:0000256" key="7">
    <source>
        <dbReference type="SAM" id="MobiDB-lite"/>
    </source>
</evidence>
<dbReference type="InterPro" id="IPR050951">
    <property type="entry name" value="Retrovirus_Pol_polyprotein"/>
</dbReference>
<feature type="region of interest" description="Disordered" evidence="7">
    <location>
        <begin position="199"/>
        <end position="243"/>
    </location>
</feature>
<dbReference type="FunFam" id="3.30.70.270:FF:000020">
    <property type="entry name" value="Transposon Tf2-6 polyprotein-like Protein"/>
    <property type="match status" value="1"/>
</dbReference>
<evidence type="ECO:0000256" key="1">
    <source>
        <dbReference type="ARBA" id="ARBA00022679"/>
    </source>
</evidence>
<evidence type="ECO:0000256" key="5">
    <source>
        <dbReference type="ARBA" id="ARBA00022801"/>
    </source>
</evidence>
<dbReference type="SUPFAM" id="SSF53098">
    <property type="entry name" value="Ribonuclease H-like"/>
    <property type="match status" value="1"/>
</dbReference>
<dbReference type="Proteomes" id="UP000198211">
    <property type="component" value="Unassembled WGS sequence"/>
</dbReference>
<dbReference type="GO" id="GO:0004519">
    <property type="term" value="F:endonuclease activity"/>
    <property type="evidence" value="ECO:0007669"/>
    <property type="project" value="UniProtKB-KW"/>
</dbReference>
<organism evidence="9 10">
    <name type="scientific">Phytophthora megakarya</name>
    <dbReference type="NCBI Taxonomy" id="4795"/>
    <lineage>
        <taxon>Eukaryota</taxon>
        <taxon>Sar</taxon>
        <taxon>Stramenopiles</taxon>
        <taxon>Oomycota</taxon>
        <taxon>Peronosporomycetes</taxon>
        <taxon>Peronosporales</taxon>
        <taxon>Peronosporaceae</taxon>
        <taxon>Phytophthora</taxon>
    </lineage>
</organism>
<dbReference type="InterPro" id="IPR043128">
    <property type="entry name" value="Rev_trsase/Diguanyl_cyclase"/>
</dbReference>
<dbReference type="Gene3D" id="3.30.420.10">
    <property type="entry name" value="Ribonuclease H-like superfamily/Ribonuclease H"/>
    <property type="match status" value="1"/>
</dbReference>
<feature type="compositionally biased region" description="Low complexity" evidence="7">
    <location>
        <begin position="54"/>
        <end position="70"/>
    </location>
</feature>
<dbReference type="InterPro" id="IPR043502">
    <property type="entry name" value="DNA/RNA_pol_sf"/>
</dbReference>
<evidence type="ECO:0000259" key="8">
    <source>
        <dbReference type="PROSITE" id="PS50878"/>
    </source>
</evidence>
<sequence length="1006" mass="113501">MVLGMPWLTRHEPEFDWEKRTVVRFRRRGATESDGPVSAADTPNGASEPPSETVARAAVSSLSARNARAVTTPGVVDSKRVSDQGPDTSRKFSAITRRGDNSVSTLGVATRSKSESRKFSAVRRRGDNGVSALGVATDRSAERRRGDDKALTPGVDATTCADGCKRPAPKLACCRAAGLHEAGRDQAGLDDACPRVQEPAGGIKERSSMAGPGRNASESGIHKKKRRRKHNRLRKSRSGAETLHGVTAGQTQVATMAVETLNVLTRACTRYQYEKMELENPPTDASELTSLPVMSWKRFAWDMYDGSIEQLCILSERERMTSEAEDWDSLKSSPYYEILREHKDVLPDEIPAELPRDKGIQHEIDLVPGSKYYVTRQWPLLREQCGNRSPRTAPTFCVKKPQGGWRIVHAYNKLNDATIPAQTPIPRKDVIIDSMSKSTIYSALDLRDGFHQILMRESDIPLTAASTSSGILWKWLVMPQGLKNAPATFNRCVTHLLRTVRDFAPSHFDDVHDHSRAVSDKTDIEMHKEHLRQLLGLMRKHKLYANLKKCIFGASEIPVLGCLVGKNGVRPDPEKVRVINEWPTPSNVKELRQFLGLATYLHKYVENYAGKIRPLSQSLKKEAAWIWTAEGQQAFDAVKQGLTEAPSFAVADQDRPFHVVCDASDFTIGRALMQLDHEGRDRVVYYQSRPRQLKPAERNYPVHDKELLAMKYALAKFRVYLLGSTPFVVYTDHAALRTAVKSPHILQRMARWLSFFAEYNFRVEYKPGRLNVVADVSRRPDYVVKTADINRVDIARNYTPSSSLLDEVKATYVHDADVKQLIEFLSAPSDKARRKLAPRLRASAHRYRVHDGLLLYSAVNDNTERIIVPNDPDLSSRIMYEYHDVPTAGHPGREKTYSFLTRDFFWNHQYKWVRKYVRTCNDCQRVKPAPHPLQPLPTPSECWKSVSMEFVFGIPRDSRRKTGIVVFVDRFSKMVHLAAVAAEVTSVQTARLFVDMVFKHHGMPTD</sequence>
<keyword evidence="6" id="KW-0695">RNA-directed DNA polymerase</keyword>
<reference evidence="10" key="1">
    <citation type="submission" date="2017-03" db="EMBL/GenBank/DDBJ databases">
        <title>Phytopthora megakarya and P. palmivora, two closely related causual agents of cacao black pod achieved similar genome size and gene model numbers by different mechanisms.</title>
        <authorList>
            <person name="Ali S."/>
            <person name="Shao J."/>
            <person name="Larry D.J."/>
            <person name="Kronmiller B."/>
            <person name="Shen D."/>
            <person name="Strem M.D."/>
            <person name="Melnick R.L."/>
            <person name="Guiltinan M.J."/>
            <person name="Tyler B.M."/>
            <person name="Meinhardt L.W."/>
            <person name="Bailey B.A."/>
        </authorList>
    </citation>
    <scope>NUCLEOTIDE SEQUENCE [LARGE SCALE GENOMIC DNA]</scope>
    <source>
        <strain evidence="10">zdho120</strain>
    </source>
</reference>
<keyword evidence="5" id="KW-0378">Hydrolase</keyword>
<dbReference type="Pfam" id="PF17921">
    <property type="entry name" value="Integrase_H2C2"/>
    <property type="match status" value="1"/>
</dbReference>
<dbReference type="SUPFAM" id="SSF56672">
    <property type="entry name" value="DNA/RNA polymerases"/>
    <property type="match status" value="1"/>
</dbReference>
<dbReference type="GO" id="GO:0003676">
    <property type="term" value="F:nucleic acid binding"/>
    <property type="evidence" value="ECO:0007669"/>
    <property type="project" value="InterPro"/>
</dbReference>
<evidence type="ECO:0000256" key="6">
    <source>
        <dbReference type="ARBA" id="ARBA00022918"/>
    </source>
</evidence>
<dbReference type="PANTHER" id="PTHR37984:SF5">
    <property type="entry name" value="PROTEIN NYNRIN-LIKE"/>
    <property type="match status" value="1"/>
</dbReference>
<dbReference type="PROSITE" id="PS50878">
    <property type="entry name" value="RT_POL"/>
    <property type="match status" value="1"/>
</dbReference>
<evidence type="ECO:0000256" key="4">
    <source>
        <dbReference type="ARBA" id="ARBA00022759"/>
    </source>
</evidence>
<feature type="domain" description="Reverse transcriptase" evidence="8">
    <location>
        <begin position="379"/>
        <end position="599"/>
    </location>
</feature>
<evidence type="ECO:0000313" key="9">
    <source>
        <dbReference type="EMBL" id="OWZ01817.1"/>
    </source>
</evidence>
<dbReference type="GO" id="GO:0016787">
    <property type="term" value="F:hydrolase activity"/>
    <property type="evidence" value="ECO:0007669"/>
    <property type="project" value="UniProtKB-KW"/>
</dbReference>
<evidence type="ECO:0000256" key="2">
    <source>
        <dbReference type="ARBA" id="ARBA00022695"/>
    </source>
</evidence>
<dbReference type="InterPro" id="IPR041373">
    <property type="entry name" value="RT_RNaseH"/>
</dbReference>
<dbReference type="CDD" id="cd01647">
    <property type="entry name" value="RT_LTR"/>
    <property type="match status" value="1"/>
</dbReference>
<gene>
    <name evidence="9" type="ORF">PHMEG_00026728</name>
</gene>
<feature type="region of interest" description="Disordered" evidence="7">
    <location>
        <begin position="26"/>
        <end position="91"/>
    </location>
</feature>
<accession>A0A225VAK5</accession>
<keyword evidence="3" id="KW-0540">Nuclease</keyword>
<dbReference type="AlphaFoldDB" id="A0A225VAK5"/>
<dbReference type="InterPro" id="IPR000477">
    <property type="entry name" value="RT_dom"/>
</dbReference>
<dbReference type="InterPro" id="IPR036397">
    <property type="entry name" value="RNaseH_sf"/>
</dbReference>
<dbReference type="OrthoDB" id="108241at2759"/>
<dbReference type="Pfam" id="PF17917">
    <property type="entry name" value="RT_RNaseH"/>
    <property type="match status" value="1"/>
</dbReference>
<protein>
    <submittedName>
        <fullName evidence="9">Retroelement</fullName>
    </submittedName>
</protein>
<dbReference type="Pfam" id="PF00078">
    <property type="entry name" value="RVT_1"/>
    <property type="match status" value="1"/>
</dbReference>
<dbReference type="FunFam" id="1.10.340.70:FF:000001">
    <property type="entry name" value="Retrovirus-related Pol polyprotein from transposon gypsy-like Protein"/>
    <property type="match status" value="1"/>
</dbReference>
<dbReference type="GO" id="GO:0003964">
    <property type="term" value="F:RNA-directed DNA polymerase activity"/>
    <property type="evidence" value="ECO:0007669"/>
    <property type="project" value="UniProtKB-KW"/>
</dbReference>
<evidence type="ECO:0000256" key="3">
    <source>
        <dbReference type="ARBA" id="ARBA00022722"/>
    </source>
</evidence>
<dbReference type="CDD" id="cd09274">
    <property type="entry name" value="RNase_HI_RT_Ty3"/>
    <property type="match status" value="1"/>
</dbReference>
<dbReference type="PANTHER" id="PTHR37984">
    <property type="entry name" value="PROTEIN CBG26694"/>
    <property type="match status" value="1"/>
</dbReference>
<dbReference type="Gene3D" id="1.10.340.70">
    <property type="match status" value="1"/>
</dbReference>
<dbReference type="InterPro" id="IPR041588">
    <property type="entry name" value="Integrase_H2C2"/>
</dbReference>
<keyword evidence="1" id="KW-0808">Transferase</keyword>
<name>A0A225VAK5_9STRA</name>
<feature type="compositionally biased region" description="Basic residues" evidence="7">
    <location>
        <begin position="222"/>
        <end position="237"/>
    </location>
</feature>
<keyword evidence="4" id="KW-0255">Endonuclease</keyword>
<proteinExistence type="predicted"/>
<dbReference type="InterPro" id="IPR012337">
    <property type="entry name" value="RNaseH-like_sf"/>
</dbReference>
<dbReference type="Gene3D" id="3.30.70.270">
    <property type="match status" value="2"/>
</dbReference>
<keyword evidence="10" id="KW-1185">Reference proteome</keyword>
<dbReference type="EMBL" id="NBNE01006590">
    <property type="protein sequence ID" value="OWZ01817.1"/>
    <property type="molecule type" value="Genomic_DNA"/>
</dbReference>
<evidence type="ECO:0000313" key="10">
    <source>
        <dbReference type="Proteomes" id="UP000198211"/>
    </source>
</evidence>